<dbReference type="EMBL" id="JADPRT010000001">
    <property type="protein sequence ID" value="MBF9066680.1"/>
    <property type="molecule type" value="Genomic_DNA"/>
</dbReference>
<evidence type="ECO:0000313" key="1">
    <source>
        <dbReference type="EMBL" id="MBF9066680.1"/>
    </source>
</evidence>
<keyword evidence="2" id="KW-1185">Reference proteome</keyword>
<name>A0A931FC02_9ACTN</name>
<comment type="caution">
    <text evidence="1">The sequence shown here is derived from an EMBL/GenBank/DDBJ whole genome shotgun (WGS) entry which is preliminary data.</text>
</comment>
<protein>
    <submittedName>
        <fullName evidence="1">Uncharacterized protein</fullName>
    </submittedName>
</protein>
<sequence>MGSPFVFRAGHSDARMVVHRVNVDAAGVPYRRVELLGMEVGRAYSLDDVKAIMVRCGMDPAAFDQHDVVEWLGDGPGVWQH</sequence>
<dbReference type="RefSeq" id="WP_196191873.1">
    <property type="nucleotide sequence ID" value="NZ_JADPRT010000001.1"/>
</dbReference>
<dbReference type="Proteomes" id="UP000657385">
    <property type="component" value="Unassembled WGS sequence"/>
</dbReference>
<evidence type="ECO:0000313" key="2">
    <source>
        <dbReference type="Proteomes" id="UP000657385"/>
    </source>
</evidence>
<proteinExistence type="predicted"/>
<dbReference type="AlphaFoldDB" id="A0A931FC02"/>
<accession>A0A931FC02</accession>
<reference evidence="1" key="1">
    <citation type="submission" date="2020-11" db="EMBL/GenBank/DDBJ databases">
        <title>Isolation and identification of active actinomycetes.</title>
        <authorList>
            <person name="Yu B."/>
        </authorList>
    </citation>
    <scope>NUCLEOTIDE SEQUENCE</scope>
    <source>
        <strain evidence="1">NEAU-YB345</strain>
    </source>
</reference>
<organism evidence="1 2">
    <name type="scientific">Streptacidiphilus fuscans</name>
    <dbReference type="NCBI Taxonomy" id="2789292"/>
    <lineage>
        <taxon>Bacteria</taxon>
        <taxon>Bacillati</taxon>
        <taxon>Actinomycetota</taxon>
        <taxon>Actinomycetes</taxon>
        <taxon>Kitasatosporales</taxon>
        <taxon>Streptomycetaceae</taxon>
        <taxon>Streptacidiphilus</taxon>
    </lineage>
</organism>
<gene>
    <name evidence="1" type="ORF">I2501_01340</name>
</gene>